<name>A0A5C7IDT5_9ROSI</name>
<dbReference type="AlphaFoldDB" id="A0A5C7IDT5"/>
<keyword evidence="4" id="KW-1185">Reference proteome</keyword>
<keyword evidence="2" id="KW-0812">Transmembrane</keyword>
<dbReference type="Proteomes" id="UP000323000">
    <property type="component" value="Chromosome 3"/>
</dbReference>
<dbReference type="EMBL" id="VAHF01000003">
    <property type="protein sequence ID" value="TXG67301.1"/>
    <property type="molecule type" value="Genomic_DNA"/>
</dbReference>
<keyword evidence="2" id="KW-1133">Transmembrane helix</keyword>
<organism evidence="3 4">
    <name type="scientific">Acer yangbiense</name>
    <dbReference type="NCBI Taxonomy" id="1000413"/>
    <lineage>
        <taxon>Eukaryota</taxon>
        <taxon>Viridiplantae</taxon>
        <taxon>Streptophyta</taxon>
        <taxon>Embryophyta</taxon>
        <taxon>Tracheophyta</taxon>
        <taxon>Spermatophyta</taxon>
        <taxon>Magnoliopsida</taxon>
        <taxon>eudicotyledons</taxon>
        <taxon>Gunneridae</taxon>
        <taxon>Pentapetalae</taxon>
        <taxon>rosids</taxon>
        <taxon>malvids</taxon>
        <taxon>Sapindales</taxon>
        <taxon>Sapindaceae</taxon>
        <taxon>Hippocastanoideae</taxon>
        <taxon>Acereae</taxon>
        <taxon>Acer</taxon>
    </lineage>
</organism>
<dbReference type="OrthoDB" id="659599at2759"/>
<evidence type="ECO:0000256" key="1">
    <source>
        <dbReference type="SAM" id="MobiDB-lite"/>
    </source>
</evidence>
<gene>
    <name evidence="3" type="ORF">EZV62_008576</name>
</gene>
<evidence type="ECO:0000313" key="4">
    <source>
        <dbReference type="Proteomes" id="UP000323000"/>
    </source>
</evidence>
<dbReference type="PANTHER" id="PTHR33625:SF4">
    <property type="entry name" value="OS08G0179900 PROTEIN"/>
    <property type="match status" value="1"/>
</dbReference>
<reference evidence="4" key="1">
    <citation type="journal article" date="2019" name="Gigascience">
        <title>De novo genome assembly of the endangered Acer yangbiense, a plant species with extremely small populations endemic to Yunnan Province, China.</title>
        <authorList>
            <person name="Yang J."/>
            <person name="Wariss H.M."/>
            <person name="Tao L."/>
            <person name="Zhang R."/>
            <person name="Yun Q."/>
            <person name="Hollingsworth P."/>
            <person name="Dao Z."/>
            <person name="Luo G."/>
            <person name="Guo H."/>
            <person name="Ma Y."/>
            <person name="Sun W."/>
        </authorList>
    </citation>
    <scope>NUCLEOTIDE SEQUENCE [LARGE SCALE GENOMIC DNA]</scope>
    <source>
        <strain evidence="4">cv. Malutang</strain>
    </source>
</reference>
<comment type="caution">
    <text evidence="3">The sequence shown here is derived from an EMBL/GenBank/DDBJ whole genome shotgun (WGS) entry which is preliminary data.</text>
</comment>
<protein>
    <submittedName>
        <fullName evidence="3">Uncharacterized protein</fullName>
    </submittedName>
</protein>
<feature type="transmembrane region" description="Helical" evidence="2">
    <location>
        <begin position="289"/>
        <end position="306"/>
    </location>
</feature>
<feature type="region of interest" description="Disordered" evidence="1">
    <location>
        <begin position="207"/>
        <end position="237"/>
    </location>
</feature>
<sequence>MGGGAAMRAAGKLTGMGVFKGGLRGGISTAQPAEQALRNVSRPATSVVSTATSSGADVAAIQKASWEADWDFAAVEEDLRVESSPEPIARVVFDVPPTLQEAKDATADLKEAIDKVYLSSPEYGPAFGLPLFANSENLETESRNSSDSKLASVPTPAFNAFKLLSESPAVQSVVASIAADQKVWDAVMENQELKEFMLSQRNNAAVEEQEAARTFDESSSNSSPGGDTAGKFEDTEGPRNEFFHKVKKSVVEMVSNVSDFFQNLFGSSPSDKTSADAGGAGASVMEKTMGASIMGLAIMVITLVVLKR</sequence>
<accession>A0A5C7IDT5</accession>
<proteinExistence type="predicted"/>
<evidence type="ECO:0000313" key="3">
    <source>
        <dbReference type="EMBL" id="TXG67301.1"/>
    </source>
</evidence>
<dbReference type="PANTHER" id="PTHR33625">
    <property type="entry name" value="OS08G0179900 PROTEIN"/>
    <property type="match status" value="1"/>
</dbReference>
<keyword evidence="2" id="KW-0472">Membrane</keyword>
<evidence type="ECO:0000256" key="2">
    <source>
        <dbReference type="SAM" id="Phobius"/>
    </source>
</evidence>